<dbReference type="EMBL" id="JAPDOD010000009">
    <property type="protein sequence ID" value="MDA0161120.1"/>
    <property type="molecule type" value="Genomic_DNA"/>
</dbReference>
<dbReference type="Pfam" id="PF00501">
    <property type="entry name" value="AMP-binding"/>
    <property type="match status" value="2"/>
</dbReference>
<dbReference type="PANTHER" id="PTHR43201:SF5">
    <property type="entry name" value="MEDIUM-CHAIN ACYL-COA LIGASE ACSF2, MITOCHONDRIAL"/>
    <property type="match status" value="1"/>
</dbReference>
<dbReference type="GO" id="GO:0031956">
    <property type="term" value="F:medium-chain fatty acid-CoA ligase activity"/>
    <property type="evidence" value="ECO:0007669"/>
    <property type="project" value="TreeGrafter"/>
</dbReference>
<dbReference type="InterPro" id="IPR000873">
    <property type="entry name" value="AMP-dep_synth/lig_dom"/>
</dbReference>
<sequence>MSRPEPYSACWTLADHVDRAATLWPDTDALVFGGVRRTFEQFADATFEFARALAALGVEAGDTVGVLLPVGIPALTALYGAARLGAIGVPLDPSLRSAQLRDVARHADLKVLIAGTDLKMPDAPQLEHVVRPGTDLRALAAETPSAVVRRAQRAVAVSDTGLIVYAPADSLRGCRLGNEGLIRAARIFAEQRFPLEAGDRIFNPLPLAGLGALQPFNGCLAVGATFVGMPRFDAAEAARLLVAERCTLAFPAIDSLWAAILDESDVEALSEVWLVAVDGSPELLRATAERTPEATQVSMYGSTEAGGIISLGQLDDSLELRLSSVGRPFHGIQLKILDLETGAELPPGQTGQIAVKGWTLFEGYHKDSDRHVDPDGYLHTADVGSLDGTGRLFLGDVAFVS</sequence>
<evidence type="ECO:0000313" key="4">
    <source>
        <dbReference type="EMBL" id="MDA0161120.1"/>
    </source>
</evidence>
<evidence type="ECO:0000313" key="5">
    <source>
        <dbReference type="Proteomes" id="UP001149140"/>
    </source>
</evidence>
<feature type="domain" description="AMP-dependent synthetase/ligase" evidence="3">
    <location>
        <begin position="18"/>
        <end position="124"/>
    </location>
</feature>
<dbReference type="InterPro" id="IPR042099">
    <property type="entry name" value="ANL_N_sf"/>
</dbReference>
<gene>
    <name evidence="4" type="ORF">OM076_12645</name>
</gene>
<comment type="caution">
    <text evidence="4">The sequence shown here is derived from an EMBL/GenBank/DDBJ whole genome shotgun (WGS) entry which is preliminary data.</text>
</comment>
<dbReference type="AlphaFoldDB" id="A0A9X3MTT7"/>
<dbReference type="PANTHER" id="PTHR43201">
    <property type="entry name" value="ACYL-COA SYNTHETASE"/>
    <property type="match status" value="1"/>
</dbReference>
<protein>
    <submittedName>
        <fullName evidence="4">Long-chain fatty acid--CoA ligase</fullName>
    </submittedName>
</protein>
<keyword evidence="2 4" id="KW-0436">Ligase</keyword>
<feature type="domain" description="AMP-dependent synthetase/ligase" evidence="3">
    <location>
        <begin position="180"/>
        <end position="365"/>
    </location>
</feature>
<comment type="similarity">
    <text evidence="1">Belongs to the ATP-dependent AMP-binding enzyme family.</text>
</comment>
<dbReference type="GO" id="GO:0006631">
    <property type="term" value="P:fatty acid metabolic process"/>
    <property type="evidence" value="ECO:0007669"/>
    <property type="project" value="TreeGrafter"/>
</dbReference>
<dbReference type="SUPFAM" id="SSF56801">
    <property type="entry name" value="Acetyl-CoA synthetase-like"/>
    <property type="match status" value="1"/>
</dbReference>
<evidence type="ECO:0000259" key="3">
    <source>
        <dbReference type="Pfam" id="PF00501"/>
    </source>
</evidence>
<name>A0A9X3MTT7_9ACTN</name>
<accession>A0A9X3MTT7</accession>
<keyword evidence="5" id="KW-1185">Reference proteome</keyword>
<proteinExistence type="inferred from homology"/>
<dbReference type="Proteomes" id="UP001149140">
    <property type="component" value="Unassembled WGS sequence"/>
</dbReference>
<reference evidence="4" key="1">
    <citation type="submission" date="2022-10" db="EMBL/GenBank/DDBJ databases">
        <title>The WGS of Solirubrobacter ginsenosidimutans DSM 21036.</title>
        <authorList>
            <person name="Jiang Z."/>
        </authorList>
    </citation>
    <scope>NUCLEOTIDE SEQUENCE</scope>
    <source>
        <strain evidence="4">DSM 21036</strain>
    </source>
</reference>
<dbReference type="RefSeq" id="WP_270040296.1">
    <property type="nucleotide sequence ID" value="NZ_JAPDOD010000009.1"/>
</dbReference>
<dbReference type="Gene3D" id="3.40.50.12780">
    <property type="entry name" value="N-terminal domain of ligase-like"/>
    <property type="match status" value="1"/>
</dbReference>
<organism evidence="4 5">
    <name type="scientific">Solirubrobacter ginsenosidimutans</name>
    <dbReference type="NCBI Taxonomy" id="490573"/>
    <lineage>
        <taxon>Bacteria</taxon>
        <taxon>Bacillati</taxon>
        <taxon>Actinomycetota</taxon>
        <taxon>Thermoleophilia</taxon>
        <taxon>Solirubrobacterales</taxon>
        <taxon>Solirubrobacteraceae</taxon>
        <taxon>Solirubrobacter</taxon>
    </lineage>
</organism>
<evidence type="ECO:0000256" key="1">
    <source>
        <dbReference type="ARBA" id="ARBA00006432"/>
    </source>
</evidence>
<evidence type="ECO:0000256" key="2">
    <source>
        <dbReference type="ARBA" id="ARBA00022598"/>
    </source>
</evidence>